<gene>
    <name evidence="1" type="ORF">UAS_01270</name>
</gene>
<keyword evidence="2" id="KW-1185">Reference proteome</keyword>
<dbReference type="AlphaFoldDB" id="R2PU31"/>
<dbReference type="HOGENOM" id="CLU_1755968_0_0_9"/>
<dbReference type="PATRIC" id="fig|1158606.3.peg.1227"/>
<accession>R2PU31</accession>
<protein>
    <submittedName>
        <fullName evidence="1">Uncharacterized protein</fullName>
    </submittedName>
</protein>
<evidence type="ECO:0000313" key="2">
    <source>
        <dbReference type="Proteomes" id="UP000013777"/>
    </source>
</evidence>
<dbReference type="STRING" id="57732.RU94_GL001391"/>
<proteinExistence type="predicted"/>
<name>R2PU31_9ENTE</name>
<organism evidence="1 2">
    <name type="scientific">Enterococcus asini ATCC 700915</name>
    <dbReference type="NCBI Taxonomy" id="1158606"/>
    <lineage>
        <taxon>Bacteria</taxon>
        <taxon>Bacillati</taxon>
        <taxon>Bacillota</taxon>
        <taxon>Bacilli</taxon>
        <taxon>Lactobacillales</taxon>
        <taxon>Enterococcaceae</taxon>
        <taxon>Enterococcus</taxon>
    </lineage>
</organism>
<evidence type="ECO:0000313" key="1">
    <source>
        <dbReference type="EMBL" id="EOH86808.1"/>
    </source>
</evidence>
<reference evidence="1 2" key="1">
    <citation type="submission" date="2013-02" db="EMBL/GenBank/DDBJ databases">
        <title>The Genome Sequence of Enterococcus asini ATCC_700915.</title>
        <authorList>
            <consortium name="The Broad Institute Genome Sequencing Platform"/>
            <consortium name="The Broad Institute Genome Sequencing Center for Infectious Disease"/>
            <person name="Earl A.M."/>
            <person name="Gilmore M.S."/>
            <person name="Lebreton F."/>
            <person name="Walker B."/>
            <person name="Young S.K."/>
            <person name="Zeng Q."/>
            <person name="Gargeya S."/>
            <person name="Fitzgerald M."/>
            <person name="Haas B."/>
            <person name="Abouelleil A."/>
            <person name="Alvarado L."/>
            <person name="Arachchi H.M."/>
            <person name="Berlin A.M."/>
            <person name="Chapman S.B."/>
            <person name="Dewar J."/>
            <person name="Goldberg J."/>
            <person name="Griggs A."/>
            <person name="Gujja S."/>
            <person name="Hansen M."/>
            <person name="Howarth C."/>
            <person name="Imamovic A."/>
            <person name="Larimer J."/>
            <person name="McCowan C."/>
            <person name="Murphy C."/>
            <person name="Neiman D."/>
            <person name="Pearson M."/>
            <person name="Priest M."/>
            <person name="Roberts A."/>
            <person name="Saif S."/>
            <person name="Shea T."/>
            <person name="Sisk P."/>
            <person name="Sykes S."/>
            <person name="Wortman J."/>
            <person name="Nusbaum C."/>
            <person name="Birren B."/>
        </authorList>
    </citation>
    <scope>NUCLEOTIDE SEQUENCE [LARGE SCALE GENOMIC DNA]</scope>
    <source>
        <strain evidence="1 2">ATCC 700915</strain>
    </source>
</reference>
<sequence>MRVTLFLEDQKEDMKLENYQDITVPQQAKTVGEVVTFVSMVEVERARKELKLSQIDESHFSDAEMILAIQKQKEVAASTVVPVILDWLVDSNFILSPSQASAFIRDEEKYAGNGYQYKTIGELDFDSNGNYYLVVASSPQKKVASIYKVYTSGSIQELVVQ</sequence>
<dbReference type="EMBL" id="AJAP01000012">
    <property type="protein sequence ID" value="EOH86808.1"/>
    <property type="molecule type" value="Genomic_DNA"/>
</dbReference>
<dbReference type="eggNOG" id="ENOG5030VW4">
    <property type="taxonomic scope" value="Bacteria"/>
</dbReference>
<dbReference type="Proteomes" id="UP000013777">
    <property type="component" value="Unassembled WGS sequence"/>
</dbReference>
<comment type="caution">
    <text evidence="1">The sequence shown here is derived from an EMBL/GenBank/DDBJ whole genome shotgun (WGS) entry which is preliminary data.</text>
</comment>